<reference evidence="1" key="2">
    <citation type="journal article" date="2015" name="Fish Shellfish Immunol.">
        <title>Early steps in the European eel (Anguilla anguilla)-Vibrio vulnificus interaction in the gills: Role of the RtxA13 toxin.</title>
        <authorList>
            <person name="Callol A."/>
            <person name="Pajuelo D."/>
            <person name="Ebbesson L."/>
            <person name="Teles M."/>
            <person name="MacKenzie S."/>
            <person name="Amaro C."/>
        </authorList>
    </citation>
    <scope>NUCLEOTIDE SEQUENCE</scope>
</reference>
<proteinExistence type="predicted"/>
<evidence type="ECO:0000313" key="1">
    <source>
        <dbReference type="EMBL" id="JAH38900.1"/>
    </source>
</evidence>
<protein>
    <submittedName>
        <fullName evidence="1">Uncharacterized protein</fullName>
    </submittedName>
</protein>
<dbReference type="EMBL" id="GBXM01069677">
    <property type="protein sequence ID" value="JAH38900.1"/>
    <property type="molecule type" value="Transcribed_RNA"/>
</dbReference>
<accession>A0A0E9SDZ5</accession>
<reference evidence="1" key="1">
    <citation type="submission" date="2014-11" db="EMBL/GenBank/DDBJ databases">
        <authorList>
            <person name="Amaro Gonzalez C."/>
        </authorList>
    </citation>
    <scope>NUCLEOTIDE SEQUENCE</scope>
</reference>
<name>A0A0E9SDZ5_ANGAN</name>
<organism evidence="1">
    <name type="scientific">Anguilla anguilla</name>
    <name type="common">European freshwater eel</name>
    <name type="synonym">Muraena anguilla</name>
    <dbReference type="NCBI Taxonomy" id="7936"/>
    <lineage>
        <taxon>Eukaryota</taxon>
        <taxon>Metazoa</taxon>
        <taxon>Chordata</taxon>
        <taxon>Craniata</taxon>
        <taxon>Vertebrata</taxon>
        <taxon>Euteleostomi</taxon>
        <taxon>Actinopterygii</taxon>
        <taxon>Neopterygii</taxon>
        <taxon>Teleostei</taxon>
        <taxon>Anguilliformes</taxon>
        <taxon>Anguillidae</taxon>
        <taxon>Anguilla</taxon>
    </lineage>
</organism>
<sequence>MSSVNTLVKIIRFYSAWTVNLLLRSFLSDVLLLQSSIMDRQLDFKVAGLNHRSVLF</sequence>
<dbReference type="AlphaFoldDB" id="A0A0E9SDZ5"/>